<proteinExistence type="predicted"/>
<gene>
    <name evidence="1" type="ORF">AMATHDRAFT_67687</name>
</gene>
<dbReference type="Proteomes" id="UP000242287">
    <property type="component" value="Unassembled WGS sequence"/>
</dbReference>
<sequence length="54" mass="5940">MPLPNGHYIIINVQFSNALSLADAKEGARVVAATPELTSRFQRVSFVPSSFPFF</sequence>
<organism evidence="1 2">
    <name type="scientific">Amanita thiersii Skay4041</name>
    <dbReference type="NCBI Taxonomy" id="703135"/>
    <lineage>
        <taxon>Eukaryota</taxon>
        <taxon>Fungi</taxon>
        <taxon>Dikarya</taxon>
        <taxon>Basidiomycota</taxon>
        <taxon>Agaricomycotina</taxon>
        <taxon>Agaricomycetes</taxon>
        <taxon>Agaricomycetidae</taxon>
        <taxon>Agaricales</taxon>
        <taxon>Pluteineae</taxon>
        <taxon>Amanitaceae</taxon>
        <taxon>Amanita</taxon>
    </lineage>
</organism>
<keyword evidence="2" id="KW-1185">Reference proteome</keyword>
<evidence type="ECO:0000313" key="1">
    <source>
        <dbReference type="EMBL" id="PFH47485.1"/>
    </source>
</evidence>
<dbReference type="EMBL" id="KZ302109">
    <property type="protein sequence ID" value="PFH47485.1"/>
    <property type="molecule type" value="Genomic_DNA"/>
</dbReference>
<dbReference type="AlphaFoldDB" id="A0A2A9N997"/>
<evidence type="ECO:0000313" key="2">
    <source>
        <dbReference type="Proteomes" id="UP000242287"/>
    </source>
</evidence>
<protein>
    <submittedName>
        <fullName evidence="1">Uncharacterized protein</fullName>
    </submittedName>
</protein>
<name>A0A2A9N997_9AGAR</name>
<accession>A0A2A9N997</accession>
<reference evidence="1 2" key="1">
    <citation type="submission" date="2014-02" db="EMBL/GenBank/DDBJ databases">
        <title>Transposable element dynamics among asymbiotic and ectomycorrhizal Amanita fungi.</title>
        <authorList>
            <consortium name="DOE Joint Genome Institute"/>
            <person name="Hess J."/>
            <person name="Skrede I."/>
            <person name="Wolfe B."/>
            <person name="LaButti K."/>
            <person name="Ohm R.A."/>
            <person name="Grigoriev I.V."/>
            <person name="Pringle A."/>
        </authorList>
    </citation>
    <scope>NUCLEOTIDE SEQUENCE [LARGE SCALE GENOMIC DNA]</scope>
    <source>
        <strain evidence="1 2">SKay4041</strain>
    </source>
</reference>